<evidence type="ECO:0000256" key="1">
    <source>
        <dbReference type="ARBA" id="ARBA00022553"/>
    </source>
</evidence>
<organism evidence="8 9">
    <name type="scientific">Variovorax soli</name>
    <dbReference type="NCBI Taxonomy" id="376815"/>
    <lineage>
        <taxon>Bacteria</taxon>
        <taxon>Pseudomonadati</taxon>
        <taxon>Pseudomonadota</taxon>
        <taxon>Betaproteobacteria</taxon>
        <taxon>Burkholderiales</taxon>
        <taxon>Comamonadaceae</taxon>
        <taxon>Variovorax</taxon>
    </lineage>
</organism>
<feature type="DNA-binding region" description="OmpR/PhoB-type" evidence="5">
    <location>
        <begin position="126"/>
        <end position="225"/>
    </location>
</feature>
<keyword evidence="3 5" id="KW-0238">DNA-binding</keyword>
<dbReference type="InterPro" id="IPR011006">
    <property type="entry name" value="CheY-like_superfamily"/>
</dbReference>
<dbReference type="InterPro" id="IPR039420">
    <property type="entry name" value="WalR-like"/>
</dbReference>
<accession>A0ABU1N9Y0</accession>
<dbReference type="Gene3D" id="1.10.10.10">
    <property type="entry name" value="Winged helix-like DNA-binding domain superfamily/Winged helix DNA-binding domain"/>
    <property type="match status" value="1"/>
</dbReference>
<keyword evidence="2" id="KW-0902">Two-component regulatory system</keyword>
<dbReference type="PANTHER" id="PTHR48111:SF40">
    <property type="entry name" value="PHOSPHATE REGULON TRANSCRIPTIONAL REGULATORY PROTEIN PHOB"/>
    <property type="match status" value="1"/>
</dbReference>
<evidence type="ECO:0000256" key="2">
    <source>
        <dbReference type="ARBA" id="ARBA00023012"/>
    </source>
</evidence>
<evidence type="ECO:0000313" key="9">
    <source>
        <dbReference type="Proteomes" id="UP001184230"/>
    </source>
</evidence>
<evidence type="ECO:0000256" key="3">
    <source>
        <dbReference type="ARBA" id="ARBA00023125"/>
    </source>
</evidence>
<gene>
    <name evidence="8" type="ORF">J2739_000645</name>
</gene>
<protein>
    <submittedName>
        <fullName evidence="8">DNA-binding response OmpR family regulator</fullName>
    </submittedName>
</protein>
<feature type="domain" description="OmpR/PhoB-type" evidence="7">
    <location>
        <begin position="126"/>
        <end position="225"/>
    </location>
</feature>
<dbReference type="InterPro" id="IPR001867">
    <property type="entry name" value="OmpR/PhoB-type_DNA-bd"/>
</dbReference>
<evidence type="ECO:0000256" key="4">
    <source>
        <dbReference type="PROSITE-ProRule" id="PRU00169"/>
    </source>
</evidence>
<dbReference type="InterPro" id="IPR001789">
    <property type="entry name" value="Sig_transdc_resp-reg_receiver"/>
</dbReference>
<keyword evidence="1 4" id="KW-0597">Phosphoprotein</keyword>
<evidence type="ECO:0000313" key="8">
    <source>
        <dbReference type="EMBL" id="MDR6534885.1"/>
    </source>
</evidence>
<dbReference type="Proteomes" id="UP001184230">
    <property type="component" value="Unassembled WGS sequence"/>
</dbReference>
<feature type="domain" description="Response regulatory" evidence="6">
    <location>
        <begin position="2"/>
        <end position="117"/>
    </location>
</feature>
<evidence type="ECO:0000259" key="7">
    <source>
        <dbReference type="PROSITE" id="PS51755"/>
    </source>
</evidence>
<dbReference type="Gene3D" id="6.10.250.690">
    <property type="match status" value="1"/>
</dbReference>
<sequence>MRIAMLDDEPREIESIQRVMAVIGHECHGFADGKSLLRGLRAQPYDLLVLDWRLPDVEGIEVVRRLRESFGNRLPLLLTADPEDKARMTSALLAGADDFMVKPLGSAELQARVQALLRRAYPSRFERELTFGPYHFSPLSSTIRLNGQPVRLKQREYDLALLLFRNLGRLLSREHLMQAVWGQELEAGSRSLDTHVSRLRTRLELRPENGVVLASVYGLGYRLEFLADEGAGLPYPSAGAAE</sequence>
<dbReference type="Pfam" id="PF00486">
    <property type="entry name" value="Trans_reg_C"/>
    <property type="match status" value="1"/>
</dbReference>
<dbReference type="Gene3D" id="3.40.50.2300">
    <property type="match status" value="1"/>
</dbReference>
<dbReference type="SUPFAM" id="SSF52172">
    <property type="entry name" value="CheY-like"/>
    <property type="match status" value="1"/>
</dbReference>
<dbReference type="PROSITE" id="PS51755">
    <property type="entry name" value="OMPR_PHOB"/>
    <property type="match status" value="1"/>
</dbReference>
<dbReference type="PANTHER" id="PTHR48111">
    <property type="entry name" value="REGULATOR OF RPOS"/>
    <property type="match status" value="1"/>
</dbReference>
<name>A0ABU1N9Y0_9BURK</name>
<dbReference type="GO" id="GO:0003677">
    <property type="term" value="F:DNA binding"/>
    <property type="evidence" value="ECO:0007669"/>
    <property type="project" value="UniProtKB-KW"/>
</dbReference>
<dbReference type="RefSeq" id="WP_309898435.1">
    <property type="nucleotide sequence ID" value="NZ_JAVDRF010000001.1"/>
</dbReference>
<proteinExistence type="predicted"/>
<dbReference type="Pfam" id="PF00072">
    <property type="entry name" value="Response_reg"/>
    <property type="match status" value="1"/>
</dbReference>
<dbReference type="EMBL" id="JAVDRF010000001">
    <property type="protein sequence ID" value="MDR6534885.1"/>
    <property type="molecule type" value="Genomic_DNA"/>
</dbReference>
<evidence type="ECO:0000256" key="5">
    <source>
        <dbReference type="PROSITE-ProRule" id="PRU01091"/>
    </source>
</evidence>
<reference evidence="8 9" key="1">
    <citation type="submission" date="2023-07" db="EMBL/GenBank/DDBJ databases">
        <title>Sorghum-associated microbial communities from plants grown in Nebraska, USA.</title>
        <authorList>
            <person name="Schachtman D."/>
        </authorList>
    </citation>
    <scope>NUCLEOTIDE SEQUENCE [LARGE SCALE GENOMIC DNA]</scope>
    <source>
        <strain evidence="8 9">DS1781</strain>
    </source>
</reference>
<comment type="caution">
    <text evidence="8">The sequence shown here is derived from an EMBL/GenBank/DDBJ whole genome shotgun (WGS) entry which is preliminary data.</text>
</comment>
<evidence type="ECO:0000259" key="6">
    <source>
        <dbReference type="PROSITE" id="PS50110"/>
    </source>
</evidence>
<dbReference type="InterPro" id="IPR036388">
    <property type="entry name" value="WH-like_DNA-bd_sf"/>
</dbReference>
<dbReference type="PROSITE" id="PS50110">
    <property type="entry name" value="RESPONSE_REGULATORY"/>
    <property type="match status" value="1"/>
</dbReference>
<keyword evidence="9" id="KW-1185">Reference proteome</keyword>
<feature type="modified residue" description="4-aspartylphosphate" evidence="4">
    <location>
        <position position="51"/>
    </location>
</feature>
<dbReference type="SMART" id="SM00448">
    <property type="entry name" value="REC"/>
    <property type="match status" value="1"/>
</dbReference>
<dbReference type="CDD" id="cd00383">
    <property type="entry name" value="trans_reg_C"/>
    <property type="match status" value="1"/>
</dbReference>
<dbReference type="SMART" id="SM00862">
    <property type="entry name" value="Trans_reg_C"/>
    <property type="match status" value="1"/>
</dbReference>